<dbReference type="InterPro" id="IPR013763">
    <property type="entry name" value="Cyclin-like_dom"/>
</dbReference>
<proteinExistence type="inferred from homology"/>
<dbReference type="PANTHER" id="PTHR21615:SF2">
    <property type="entry name" value="CYCLIN N-TERMINAL DOMAIN-CONTAINING PROTEIN 1"/>
    <property type="match status" value="1"/>
</dbReference>
<dbReference type="HOGENOM" id="CLU_051538_0_0_1"/>
<comment type="similarity">
    <text evidence="1 5">Belongs to the cyclin family.</text>
</comment>
<organism evidence="7 8">
    <name type="scientific">Kuraishia capsulata CBS 1993</name>
    <dbReference type="NCBI Taxonomy" id="1382522"/>
    <lineage>
        <taxon>Eukaryota</taxon>
        <taxon>Fungi</taxon>
        <taxon>Dikarya</taxon>
        <taxon>Ascomycota</taxon>
        <taxon>Saccharomycotina</taxon>
        <taxon>Pichiomycetes</taxon>
        <taxon>Pichiales</taxon>
        <taxon>Pichiaceae</taxon>
        <taxon>Kuraishia</taxon>
    </lineage>
</organism>
<evidence type="ECO:0000313" key="8">
    <source>
        <dbReference type="Proteomes" id="UP000019384"/>
    </source>
</evidence>
<dbReference type="GeneID" id="34522986"/>
<dbReference type="STRING" id="1382522.W6MSD3"/>
<reference evidence="7" key="1">
    <citation type="submission" date="2013-12" db="EMBL/GenBank/DDBJ databases">
        <authorList>
            <person name="Genoscope - CEA"/>
        </authorList>
    </citation>
    <scope>NUCLEOTIDE SEQUENCE</scope>
    <source>
        <strain evidence="7">CBS 1993</strain>
    </source>
</reference>
<keyword evidence="4" id="KW-0131">Cell cycle</keyword>
<accession>W6MSD3</accession>
<evidence type="ECO:0000313" key="7">
    <source>
        <dbReference type="EMBL" id="CDK29614.1"/>
    </source>
</evidence>
<dbReference type="GO" id="GO:0016538">
    <property type="term" value="F:cyclin-dependent protein serine/threonine kinase regulator activity"/>
    <property type="evidence" value="ECO:0007669"/>
    <property type="project" value="UniProtKB-ARBA"/>
</dbReference>
<dbReference type="SMART" id="SM00385">
    <property type="entry name" value="CYCLIN"/>
    <property type="match status" value="1"/>
</dbReference>
<dbReference type="InterPro" id="IPR006671">
    <property type="entry name" value="Cyclin_N"/>
</dbReference>
<dbReference type="GO" id="GO:0051726">
    <property type="term" value="P:regulation of cell cycle"/>
    <property type="evidence" value="ECO:0007669"/>
    <property type="project" value="UniProtKB-ARBA"/>
</dbReference>
<dbReference type="OrthoDB" id="5590282at2759"/>
<dbReference type="Gene3D" id="1.10.472.10">
    <property type="entry name" value="Cyclin-like"/>
    <property type="match status" value="1"/>
</dbReference>
<reference evidence="7" key="2">
    <citation type="submission" date="2014-02" db="EMBL/GenBank/DDBJ databases">
        <title>Complete DNA sequence of /Kuraishia capsulata/ illustrates novel genomic features among budding yeasts (/Saccharomycotina/).</title>
        <authorList>
            <person name="Morales L."/>
            <person name="Noel B."/>
            <person name="Porcel B."/>
            <person name="Marcet-Houben M."/>
            <person name="Hullo M-F."/>
            <person name="Sacerdot C."/>
            <person name="Tekaia F."/>
            <person name="Leh-Louis V."/>
            <person name="Despons L."/>
            <person name="Khanna V."/>
            <person name="Aury J-M."/>
            <person name="Barbe V."/>
            <person name="Couloux A."/>
            <person name="Labadie K."/>
            <person name="Pelletier E."/>
            <person name="Souciet J-L."/>
            <person name="Boekhout T."/>
            <person name="Gabaldon T."/>
            <person name="Wincker P."/>
            <person name="Dujon B."/>
        </authorList>
    </citation>
    <scope>NUCLEOTIDE SEQUENCE</scope>
    <source>
        <strain evidence="7">CBS 1993</strain>
    </source>
</reference>
<keyword evidence="2" id="KW-0132">Cell division</keyword>
<dbReference type="GO" id="GO:0051301">
    <property type="term" value="P:cell division"/>
    <property type="evidence" value="ECO:0007669"/>
    <property type="project" value="UniProtKB-KW"/>
</dbReference>
<evidence type="ECO:0000256" key="4">
    <source>
        <dbReference type="ARBA" id="ARBA00023306"/>
    </source>
</evidence>
<dbReference type="PANTHER" id="PTHR21615">
    <property type="entry name" value="CYCLIN N-TERMINAL DOMAIN-CONTAINING PROTEIN 1"/>
    <property type="match status" value="1"/>
</dbReference>
<evidence type="ECO:0000256" key="1">
    <source>
        <dbReference type="ARBA" id="ARBA00008742"/>
    </source>
</evidence>
<name>W6MSD3_9ASCO</name>
<feature type="domain" description="Cyclin-like" evidence="6">
    <location>
        <begin position="78"/>
        <end position="187"/>
    </location>
</feature>
<gene>
    <name evidence="7" type="ORF">KUCA_T00005607001</name>
</gene>
<evidence type="ECO:0000259" key="6">
    <source>
        <dbReference type="SMART" id="SM00385"/>
    </source>
</evidence>
<sequence length="375" mass="41674">MKNFPPVPRDRFVYTHNPVPYPNELLVAEIATHHATAQEYRLELTSSAIADLDIHRPDIGLISKQPQLTPDYRIPLMDFLARCARKTRVAPMAFYRAARLFDRYCSRRVVLVEQAKLVAATCLWLAAKADGGFNHPFSSAACPTGGRFLGPSVRARIPRLAELCSLCEPVSGYDEGMFVQMERHVLDTLDWQVTEPTIHEWVMTAAENSTASGFLSDQNADVVALKLFLCDCTLYSTDLISIHPAELAASVHDVLSRICGIAYDSEQYGCTLPRVSRSVTVRLLEAISQASPGLLRCSETPVVPEFARRARWYWQSLQAQTPAAPAPSPSPDPEVFAEYHHTDDSDVDSIFDQCMSSMSSFAPSPMVTPNREKPV</sequence>
<keyword evidence="8" id="KW-1185">Reference proteome</keyword>
<keyword evidence="3 5" id="KW-0195">Cyclin</keyword>
<dbReference type="Proteomes" id="UP000019384">
    <property type="component" value="Unassembled WGS sequence"/>
</dbReference>
<dbReference type="FunFam" id="1.10.472.10:FF:000080">
    <property type="entry name" value="G1/S-specific cyclin"/>
    <property type="match status" value="1"/>
</dbReference>
<dbReference type="EMBL" id="HG793131">
    <property type="protein sequence ID" value="CDK29614.1"/>
    <property type="molecule type" value="Genomic_DNA"/>
</dbReference>
<dbReference type="SUPFAM" id="SSF47954">
    <property type="entry name" value="Cyclin-like"/>
    <property type="match status" value="1"/>
</dbReference>
<dbReference type="Pfam" id="PF00134">
    <property type="entry name" value="Cyclin_N"/>
    <property type="match status" value="1"/>
</dbReference>
<protein>
    <recommendedName>
        <fullName evidence="6">Cyclin-like domain-containing protein</fullName>
    </recommendedName>
</protein>
<evidence type="ECO:0000256" key="3">
    <source>
        <dbReference type="ARBA" id="ARBA00023127"/>
    </source>
</evidence>
<dbReference type="AlphaFoldDB" id="W6MSD3"/>
<dbReference type="RefSeq" id="XP_022461598.1">
    <property type="nucleotide sequence ID" value="XM_022600497.1"/>
</dbReference>
<evidence type="ECO:0000256" key="2">
    <source>
        <dbReference type="ARBA" id="ARBA00022618"/>
    </source>
</evidence>
<evidence type="ECO:0000256" key="5">
    <source>
        <dbReference type="RuleBase" id="RU000383"/>
    </source>
</evidence>
<dbReference type="InterPro" id="IPR036915">
    <property type="entry name" value="Cyclin-like_sf"/>
</dbReference>